<sequence>MKNRAWDKPYLSDFKQSRPPCHEILHHWTITNNFMSSECKGVHCHFWTAQFSQQSNPCPPETVNPACTSTPVELECIHSEENLSAEPEKEQEMAHEVGYLPEGEDSYVEDSYVEDLPVENDSYVENSCVEDLPVENAVPSPAQSDPSSKELQGHRRQCRRPKVFTYDRLGSPACYNIKAPPLHTNLKQQSNPCPPETVNPACTSTPVELECIHSEENLSAEPEKEQEMAHEVGYLPEGEDSYVEDSYVEDLPVENDSYV</sequence>
<gene>
    <name evidence="2" type="ORF">F7725_010723</name>
</gene>
<name>A0A7J5XP97_DISMA</name>
<dbReference type="AlphaFoldDB" id="A0A7J5XP97"/>
<dbReference type="Proteomes" id="UP000518266">
    <property type="component" value="Unassembled WGS sequence"/>
</dbReference>
<evidence type="ECO:0000313" key="2">
    <source>
        <dbReference type="EMBL" id="KAF3838955.1"/>
    </source>
</evidence>
<keyword evidence="3" id="KW-1185">Reference proteome</keyword>
<comment type="caution">
    <text evidence="2">The sequence shown here is derived from an EMBL/GenBank/DDBJ whole genome shotgun (WGS) entry which is preliminary data.</text>
</comment>
<evidence type="ECO:0000313" key="3">
    <source>
        <dbReference type="Proteomes" id="UP000518266"/>
    </source>
</evidence>
<protein>
    <submittedName>
        <fullName evidence="2">Uncharacterized protein</fullName>
    </submittedName>
</protein>
<evidence type="ECO:0000256" key="1">
    <source>
        <dbReference type="SAM" id="MobiDB-lite"/>
    </source>
</evidence>
<feature type="region of interest" description="Disordered" evidence="1">
    <location>
        <begin position="217"/>
        <end position="259"/>
    </location>
</feature>
<feature type="compositionally biased region" description="Acidic residues" evidence="1">
    <location>
        <begin position="237"/>
        <end position="253"/>
    </location>
</feature>
<proteinExistence type="predicted"/>
<feature type="region of interest" description="Disordered" evidence="1">
    <location>
        <begin position="136"/>
        <end position="157"/>
    </location>
</feature>
<organism evidence="2 3">
    <name type="scientific">Dissostichus mawsoni</name>
    <name type="common">Antarctic cod</name>
    <dbReference type="NCBI Taxonomy" id="36200"/>
    <lineage>
        <taxon>Eukaryota</taxon>
        <taxon>Metazoa</taxon>
        <taxon>Chordata</taxon>
        <taxon>Craniata</taxon>
        <taxon>Vertebrata</taxon>
        <taxon>Euteleostomi</taxon>
        <taxon>Actinopterygii</taxon>
        <taxon>Neopterygii</taxon>
        <taxon>Teleostei</taxon>
        <taxon>Neoteleostei</taxon>
        <taxon>Acanthomorphata</taxon>
        <taxon>Eupercaria</taxon>
        <taxon>Perciformes</taxon>
        <taxon>Notothenioidei</taxon>
        <taxon>Nototheniidae</taxon>
        <taxon>Dissostichus</taxon>
    </lineage>
</organism>
<feature type="compositionally biased region" description="Basic and acidic residues" evidence="1">
    <location>
        <begin position="217"/>
        <end position="230"/>
    </location>
</feature>
<reference evidence="2 3" key="1">
    <citation type="submission" date="2020-03" db="EMBL/GenBank/DDBJ databases">
        <title>Dissostichus mawsoni Genome sequencing and assembly.</title>
        <authorList>
            <person name="Park H."/>
        </authorList>
    </citation>
    <scope>NUCLEOTIDE SEQUENCE [LARGE SCALE GENOMIC DNA]</scope>
    <source>
        <strain evidence="2">DM0001</strain>
        <tissue evidence="2">Muscle</tissue>
    </source>
</reference>
<dbReference type="EMBL" id="JAAKFY010000022">
    <property type="protein sequence ID" value="KAF3838955.1"/>
    <property type="molecule type" value="Genomic_DNA"/>
</dbReference>
<accession>A0A7J5XP97</accession>